<organism evidence="10 11">
    <name type="scientific">Mameliella alba</name>
    <dbReference type="NCBI Taxonomy" id="561184"/>
    <lineage>
        <taxon>Bacteria</taxon>
        <taxon>Pseudomonadati</taxon>
        <taxon>Pseudomonadota</taxon>
        <taxon>Alphaproteobacteria</taxon>
        <taxon>Rhodobacterales</taxon>
        <taxon>Roseobacteraceae</taxon>
        <taxon>Mameliella</taxon>
    </lineage>
</organism>
<evidence type="ECO:0000259" key="8">
    <source>
        <dbReference type="PROSITE" id="PS50109"/>
    </source>
</evidence>
<keyword evidence="6" id="KW-0418">Kinase</keyword>
<comment type="subcellular location">
    <subcellularLocation>
        <location evidence="2">Membrane</location>
    </subcellularLocation>
</comment>
<dbReference type="InterPro" id="IPR005467">
    <property type="entry name" value="His_kinase_dom"/>
</dbReference>
<dbReference type="InterPro" id="IPR003661">
    <property type="entry name" value="HisK_dim/P_dom"/>
</dbReference>
<gene>
    <name evidence="10" type="primary">resE</name>
    <name evidence="10" type="ORF">OA50_03758</name>
</gene>
<dbReference type="InterPro" id="IPR036097">
    <property type="entry name" value="HisK_dim/P_sf"/>
</dbReference>
<evidence type="ECO:0000256" key="4">
    <source>
        <dbReference type="ARBA" id="ARBA00022553"/>
    </source>
</evidence>
<dbReference type="Gene3D" id="3.30.565.10">
    <property type="entry name" value="Histidine kinase-like ATPase, C-terminal domain"/>
    <property type="match status" value="1"/>
</dbReference>
<keyword evidence="11" id="KW-1185">Reference proteome</keyword>
<dbReference type="GO" id="GO:0016020">
    <property type="term" value="C:membrane"/>
    <property type="evidence" value="ECO:0007669"/>
    <property type="project" value="UniProtKB-SubCell"/>
</dbReference>
<dbReference type="EMBL" id="JSUQ01000016">
    <property type="protein sequence ID" value="KHQ51596.1"/>
    <property type="molecule type" value="Genomic_DNA"/>
</dbReference>
<dbReference type="Gene3D" id="1.10.287.130">
    <property type="match status" value="1"/>
</dbReference>
<dbReference type="InterPro" id="IPR003594">
    <property type="entry name" value="HATPase_dom"/>
</dbReference>
<evidence type="ECO:0000256" key="2">
    <source>
        <dbReference type="ARBA" id="ARBA00004370"/>
    </source>
</evidence>
<feature type="domain" description="HAMP" evidence="9">
    <location>
        <begin position="217"/>
        <end position="269"/>
    </location>
</feature>
<dbReference type="InterPro" id="IPR003660">
    <property type="entry name" value="HAMP_dom"/>
</dbReference>
<dbReference type="Pfam" id="PF00512">
    <property type="entry name" value="HisKA"/>
    <property type="match status" value="1"/>
</dbReference>
<keyword evidence="5 10" id="KW-0808">Transferase</keyword>
<dbReference type="InterPro" id="IPR036890">
    <property type="entry name" value="HATPase_C_sf"/>
</dbReference>
<dbReference type="PANTHER" id="PTHR43547:SF2">
    <property type="entry name" value="HYBRID SIGNAL TRANSDUCTION HISTIDINE KINASE C"/>
    <property type="match status" value="1"/>
</dbReference>
<keyword evidence="7" id="KW-0472">Membrane</keyword>
<reference evidence="10 11" key="1">
    <citation type="submission" date="2014-10" db="EMBL/GenBank/DDBJ databases">
        <title>Genome sequence of Ponticoccus sp. strain UMTAT08 isolated from clonal culture of toxic dinoflagellate Alexandrium tamiyavanichii.</title>
        <authorList>
            <person name="Gan H.Y."/>
            <person name="Muhd D.-D."/>
            <person name="Mohd Noor M.E."/>
            <person name="Yeong Y.S."/>
            <person name="Usup G."/>
        </authorList>
    </citation>
    <scope>NUCLEOTIDE SEQUENCE [LARGE SCALE GENOMIC DNA]</scope>
    <source>
        <strain evidence="10 11">UMTAT08</strain>
    </source>
</reference>
<dbReference type="PROSITE" id="PS50109">
    <property type="entry name" value="HIS_KIN"/>
    <property type="match status" value="1"/>
</dbReference>
<accession>A0A0B3S4H7</accession>
<dbReference type="Gene3D" id="6.10.340.10">
    <property type="match status" value="1"/>
</dbReference>
<dbReference type="PROSITE" id="PS50885">
    <property type="entry name" value="HAMP"/>
    <property type="match status" value="1"/>
</dbReference>
<dbReference type="AlphaFoldDB" id="A0A0B3S4H7"/>
<dbReference type="PRINTS" id="PR00344">
    <property type="entry name" value="BCTRLSENSOR"/>
</dbReference>
<dbReference type="SMART" id="SM00388">
    <property type="entry name" value="HisKA"/>
    <property type="match status" value="1"/>
</dbReference>
<dbReference type="SUPFAM" id="SSF158472">
    <property type="entry name" value="HAMP domain-like"/>
    <property type="match status" value="1"/>
</dbReference>
<comment type="catalytic activity">
    <reaction evidence="1">
        <text>ATP + protein L-histidine = ADP + protein N-phospho-L-histidine.</text>
        <dbReference type="EC" id="2.7.13.3"/>
    </reaction>
</comment>
<dbReference type="SUPFAM" id="SSF47384">
    <property type="entry name" value="Homodimeric domain of signal transducing histidine kinase"/>
    <property type="match status" value="1"/>
</dbReference>
<evidence type="ECO:0000256" key="1">
    <source>
        <dbReference type="ARBA" id="ARBA00000085"/>
    </source>
</evidence>
<comment type="caution">
    <text evidence="10">The sequence shown here is derived from an EMBL/GenBank/DDBJ whole genome shotgun (WGS) entry which is preliminary data.</text>
</comment>
<protein>
    <recommendedName>
        <fullName evidence="3">histidine kinase</fullName>
        <ecNumber evidence="3">2.7.13.3</ecNumber>
    </recommendedName>
</protein>
<sequence length="522" mass="56151">MHMFPTLSLKLRLGLGAALLGAGTILAAAVLFSGMTRVADRLDAALAAEARMNRYAALSRQVSGFLVVATEAAQSGLPADTRADRLAPVADQLRRTFTDLDRDLEQAVIRAEALGIDQQSRHATQSLGLARMRALLDNTVTALASPEADRDRLRAQTDSFASAIDPLLSQAVSTEARFRNETLQGIDDLRRSLSLTAILLAALSLALVLLFYFGLIRPQFGRLDRLRAAARQIGQEDFAVALPVTRGDEIGQLYAETNRMARALADRQAEIDADRARLNEIVAERTEALSAANLRLEQVDENRRRFFADVSHELRTPLTVILMEAQIGRQTGTAPEAFATIETRAARLNRRIDDLLRVARSDSGQLALEVQPAPLPRIAAEVAEEVGAEIENAGMRLDLSEIPDLSVAADPNWLRQVLAGLVRNAIRHARAGGMVRIGPARDGALAGIAVTDHGPGIPQQDQARIFDRFAQGGAANAQGFGIGLALARWVIEEQGGRITLTSPLPDGAAGTKIAVLLPLAAE</sequence>
<evidence type="ECO:0000256" key="5">
    <source>
        <dbReference type="ARBA" id="ARBA00022679"/>
    </source>
</evidence>
<dbReference type="CDD" id="cd00075">
    <property type="entry name" value="HATPase"/>
    <property type="match status" value="1"/>
</dbReference>
<evidence type="ECO:0000259" key="9">
    <source>
        <dbReference type="PROSITE" id="PS50885"/>
    </source>
</evidence>
<dbReference type="SMART" id="SM00304">
    <property type="entry name" value="HAMP"/>
    <property type="match status" value="1"/>
</dbReference>
<dbReference type="PANTHER" id="PTHR43547">
    <property type="entry name" value="TWO-COMPONENT HISTIDINE KINASE"/>
    <property type="match status" value="1"/>
</dbReference>
<keyword evidence="7" id="KW-0812">Transmembrane</keyword>
<proteinExistence type="predicted"/>
<dbReference type="InterPro" id="IPR004358">
    <property type="entry name" value="Sig_transdc_His_kin-like_C"/>
</dbReference>
<evidence type="ECO:0000313" key="11">
    <source>
        <dbReference type="Proteomes" id="UP000030960"/>
    </source>
</evidence>
<keyword evidence="7" id="KW-1133">Transmembrane helix</keyword>
<dbReference type="EC" id="2.7.13.3" evidence="3"/>
<name>A0A0B3S4H7_9RHOB</name>
<feature type="transmembrane region" description="Helical" evidence="7">
    <location>
        <begin position="193"/>
        <end position="215"/>
    </location>
</feature>
<evidence type="ECO:0000256" key="6">
    <source>
        <dbReference type="ARBA" id="ARBA00022777"/>
    </source>
</evidence>
<dbReference type="SUPFAM" id="SSF55874">
    <property type="entry name" value="ATPase domain of HSP90 chaperone/DNA topoisomerase II/histidine kinase"/>
    <property type="match status" value="1"/>
</dbReference>
<dbReference type="GO" id="GO:0000155">
    <property type="term" value="F:phosphorelay sensor kinase activity"/>
    <property type="evidence" value="ECO:0007669"/>
    <property type="project" value="InterPro"/>
</dbReference>
<evidence type="ECO:0000256" key="7">
    <source>
        <dbReference type="SAM" id="Phobius"/>
    </source>
</evidence>
<evidence type="ECO:0000313" key="10">
    <source>
        <dbReference type="EMBL" id="KHQ51596.1"/>
    </source>
</evidence>
<dbReference type="CDD" id="cd00082">
    <property type="entry name" value="HisKA"/>
    <property type="match status" value="1"/>
</dbReference>
<keyword evidence="4" id="KW-0597">Phosphoprotein</keyword>
<dbReference type="Proteomes" id="UP000030960">
    <property type="component" value="Unassembled WGS sequence"/>
</dbReference>
<dbReference type="CDD" id="cd06225">
    <property type="entry name" value="HAMP"/>
    <property type="match status" value="1"/>
</dbReference>
<dbReference type="Pfam" id="PF02518">
    <property type="entry name" value="HATPase_c"/>
    <property type="match status" value="1"/>
</dbReference>
<dbReference type="Pfam" id="PF00672">
    <property type="entry name" value="HAMP"/>
    <property type="match status" value="1"/>
</dbReference>
<dbReference type="SMART" id="SM00387">
    <property type="entry name" value="HATPase_c"/>
    <property type="match status" value="1"/>
</dbReference>
<feature type="domain" description="Histidine kinase" evidence="8">
    <location>
        <begin position="309"/>
        <end position="521"/>
    </location>
</feature>
<evidence type="ECO:0000256" key="3">
    <source>
        <dbReference type="ARBA" id="ARBA00012438"/>
    </source>
</evidence>